<gene>
    <name evidence="2" type="ORF">WICMUC_004066</name>
</gene>
<evidence type="ECO:0000313" key="2">
    <source>
        <dbReference type="EMBL" id="KAH3672844.1"/>
    </source>
</evidence>
<organism evidence="2 3">
    <name type="scientific">Wickerhamomyces mucosus</name>
    <dbReference type="NCBI Taxonomy" id="1378264"/>
    <lineage>
        <taxon>Eukaryota</taxon>
        <taxon>Fungi</taxon>
        <taxon>Dikarya</taxon>
        <taxon>Ascomycota</taxon>
        <taxon>Saccharomycotina</taxon>
        <taxon>Saccharomycetes</taxon>
        <taxon>Phaffomycetales</taxon>
        <taxon>Wickerhamomycetaceae</taxon>
        <taxon>Wickerhamomyces</taxon>
    </lineage>
</organism>
<feature type="compositionally biased region" description="Polar residues" evidence="1">
    <location>
        <begin position="238"/>
        <end position="251"/>
    </location>
</feature>
<dbReference type="Proteomes" id="UP000769528">
    <property type="component" value="Unassembled WGS sequence"/>
</dbReference>
<proteinExistence type="predicted"/>
<evidence type="ECO:0000256" key="1">
    <source>
        <dbReference type="SAM" id="MobiDB-lite"/>
    </source>
</evidence>
<comment type="caution">
    <text evidence="2">The sequence shown here is derived from an EMBL/GenBank/DDBJ whole genome shotgun (WGS) entry which is preliminary data.</text>
</comment>
<reference evidence="2" key="2">
    <citation type="submission" date="2021-01" db="EMBL/GenBank/DDBJ databases">
        <authorList>
            <person name="Schikora-Tamarit M.A."/>
        </authorList>
    </citation>
    <scope>NUCLEOTIDE SEQUENCE</scope>
    <source>
        <strain evidence="2">CBS6341</strain>
    </source>
</reference>
<dbReference type="OrthoDB" id="4044171at2759"/>
<sequence>MQEQIIYRNIKLKANNPIDYYTNPIEIPLYIQQQQRSIKMGIYNNTTQDSQYTEQQVSTAKTTSNSSKLSKLFDPESYNGIHSDISTAFNKFFENTPLSHPFGSSDSWSDSFSKIESFKRDNFYDDLINPSTVKTHYKSFPIPSIRAYDRCIQNEGESVWDEKGWWRCLFPKSRINDEREISKEDVLYDTDNKYGLFFKDYTDFLNWRVKVRELVKAKELEERQLRDKKSQTVQSIYNGSDNYLTDNPQKNQQQQQQIRSSSTSTYLKTLENGDVEEITESKQIYEDGSKKLEKFKKTFPKDGGKPIIENISEGNFQDHYKNKDKGLSHWIWGNDED</sequence>
<evidence type="ECO:0000313" key="3">
    <source>
        <dbReference type="Proteomes" id="UP000769528"/>
    </source>
</evidence>
<protein>
    <recommendedName>
        <fullName evidence="4">Mitochondrial peculiar membrane protein 1</fullName>
    </recommendedName>
</protein>
<keyword evidence="3" id="KW-1185">Reference proteome</keyword>
<name>A0A9P8TBN7_9ASCO</name>
<dbReference type="InterPro" id="IPR035187">
    <property type="entry name" value="Mpm1"/>
</dbReference>
<accession>A0A9P8TBN7</accession>
<dbReference type="Pfam" id="PF17234">
    <property type="entry name" value="MPM1"/>
    <property type="match status" value="1"/>
</dbReference>
<dbReference type="EMBL" id="JAEUBF010001112">
    <property type="protein sequence ID" value="KAH3672844.1"/>
    <property type="molecule type" value="Genomic_DNA"/>
</dbReference>
<dbReference type="AlphaFoldDB" id="A0A9P8TBN7"/>
<feature type="region of interest" description="Disordered" evidence="1">
    <location>
        <begin position="238"/>
        <end position="265"/>
    </location>
</feature>
<evidence type="ECO:0008006" key="4">
    <source>
        <dbReference type="Google" id="ProtNLM"/>
    </source>
</evidence>
<reference evidence="2" key="1">
    <citation type="journal article" date="2021" name="Open Biol.">
        <title>Shared evolutionary footprints suggest mitochondrial oxidative damage underlies multiple complex I losses in fungi.</title>
        <authorList>
            <person name="Schikora-Tamarit M.A."/>
            <person name="Marcet-Houben M."/>
            <person name="Nosek J."/>
            <person name="Gabaldon T."/>
        </authorList>
    </citation>
    <scope>NUCLEOTIDE SEQUENCE</scope>
    <source>
        <strain evidence="2">CBS6341</strain>
    </source>
</reference>